<dbReference type="Proteomes" id="UP000751190">
    <property type="component" value="Unassembled WGS sequence"/>
</dbReference>
<dbReference type="GO" id="GO:0005737">
    <property type="term" value="C:cytoplasm"/>
    <property type="evidence" value="ECO:0007669"/>
    <property type="project" value="TreeGrafter"/>
</dbReference>
<feature type="chain" id="PRO_5035252682" description="F-box/LRR-repeat protein 15-like leucin rich repeat domain-containing protein" evidence="2">
    <location>
        <begin position="16"/>
        <end position="363"/>
    </location>
</feature>
<evidence type="ECO:0000259" key="3">
    <source>
        <dbReference type="Pfam" id="PF25372"/>
    </source>
</evidence>
<dbReference type="Gene3D" id="3.80.10.10">
    <property type="entry name" value="Ribonuclease Inhibitor"/>
    <property type="match status" value="2"/>
</dbReference>
<evidence type="ECO:0000313" key="5">
    <source>
        <dbReference type="Proteomes" id="UP000751190"/>
    </source>
</evidence>
<organism evidence="4 5">
    <name type="scientific">Diacronema lutheri</name>
    <name type="common">Unicellular marine alga</name>
    <name type="synonym">Monochrysis lutheri</name>
    <dbReference type="NCBI Taxonomy" id="2081491"/>
    <lineage>
        <taxon>Eukaryota</taxon>
        <taxon>Haptista</taxon>
        <taxon>Haptophyta</taxon>
        <taxon>Pavlovophyceae</taxon>
        <taxon>Pavlovales</taxon>
        <taxon>Pavlovaceae</taxon>
        <taxon>Diacronema</taxon>
    </lineage>
</organism>
<sequence>MASLTLAELARAACACSALSRWALLAVSRLALLDERVLGLGAKPSAAGLEGALRWLAPAQAVGALREVRLPELRAHQLGARTLSLLPPSVAVLELSGSTDLSARDVELAARACPRLEEVLLRSCPQLDAHAAVRSLARHCRRLRALSLSLCAHVDGRALAELGTLGPTLESVGLHGCVRVTPRALARLAHCSRLTTLDVGGALGLTDSSLDQLLPCWPQLTSLSVSESSALTDDALRHIGACCPRLERLACGCCPRLTPAGMRAVCAGCPLLRGVYAAQSGAIDDETLTMIGVRCAHIETLDIRGCARVTSGGIERFFNARRAHHPHADPREITILAADALESYAAMAAMLRPRCRSVSGAVT</sequence>
<gene>
    <name evidence="4" type="ORF">KFE25_012897</name>
</gene>
<feature type="domain" description="F-box/LRR-repeat protein 15-like leucin rich repeat" evidence="3">
    <location>
        <begin position="169"/>
        <end position="319"/>
    </location>
</feature>
<dbReference type="OrthoDB" id="550575at2759"/>
<protein>
    <recommendedName>
        <fullName evidence="3">F-box/LRR-repeat protein 15-like leucin rich repeat domain-containing protein</fullName>
    </recommendedName>
</protein>
<comment type="caution">
    <text evidence="4">The sequence shown here is derived from an EMBL/GenBank/DDBJ whole genome shotgun (WGS) entry which is preliminary data.</text>
</comment>
<name>A0A8J5X688_DIALT</name>
<dbReference type="SUPFAM" id="SSF52047">
    <property type="entry name" value="RNI-like"/>
    <property type="match status" value="1"/>
</dbReference>
<dbReference type="SMART" id="SM00367">
    <property type="entry name" value="LRR_CC"/>
    <property type="match status" value="7"/>
</dbReference>
<dbReference type="Pfam" id="PF25372">
    <property type="entry name" value="DUF7885"/>
    <property type="match status" value="1"/>
</dbReference>
<dbReference type="EMBL" id="JAGTXO010000048">
    <property type="protein sequence ID" value="KAG8458699.1"/>
    <property type="molecule type" value="Genomic_DNA"/>
</dbReference>
<feature type="signal peptide" evidence="2">
    <location>
        <begin position="1"/>
        <end position="15"/>
    </location>
</feature>
<dbReference type="InterPro" id="IPR006553">
    <property type="entry name" value="Leu-rich_rpt_Cys-con_subtyp"/>
</dbReference>
<dbReference type="AlphaFoldDB" id="A0A8J5X688"/>
<keyword evidence="5" id="KW-1185">Reference proteome</keyword>
<dbReference type="PANTHER" id="PTHR13382">
    <property type="entry name" value="MITOCHONDRIAL ATP SYNTHASE COUPLING FACTOR B"/>
    <property type="match status" value="1"/>
</dbReference>
<evidence type="ECO:0000256" key="1">
    <source>
        <dbReference type="ARBA" id="ARBA00022786"/>
    </source>
</evidence>
<evidence type="ECO:0000256" key="2">
    <source>
        <dbReference type="SAM" id="SignalP"/>
    </source>
</evidence>
<accession>A0A8J5X688</accession>
<keyword evidence="2" id="KW-0732">Signal</keyword>
<dbReference type="InterPro" id="IPR032675">
    <property type="entry name" value="LRR_dom_sf"/>
</dbReference>
<reference evidence="4" key="1">
    <citation type="submission" date="2021-05" db="EMBL/GenBank/DDBJ databases">
        <title>The genome of the haptophyte Pavlova lutheri (Diacronema luteri, Pavlovales) - a model for lipid biosynthesis in eukaryotic algae.</title>
        <authorList>
            <person name="Hulatt C.J."/>
            <person name="Posewitz M.C."/>
        </authorList>
    </citation>
    <scope>NUCLEOTIDE SEQUENCE</scope>
    <source>
        <strain evidence="4">NIVA-4/92</strain>
    </source>
</reference>
<dbReference type="InterPro" id="IPR057207">
    <property type="entry name" value="FBXL15_LRR"/>
</dbReference>
<dbReference type="InterPro" id="IPR050648">
    <property type="entry name" value="F-box_LRR-repeat"/>
</dbReference>
<keyword evidence="1" id="KW-0833">Ubl conjugation pathway</keyword>
<proteinExistence type="predicted"/>
<evidence type="ECO:0000313" key="4">
    <source>
        <dbReference type="EMBL" id="KAG8458699.1"/>
    </source>
</evidence>